<protein>
    <submittedName>
        <fullName evidence="2">Protein DOG1-like 4</fullName>
    </submittedName>
</protein>
<evidence type="ECO:0000313" key="3">
    <source>
        <dbReference type="Proteomes" id="UP000288805"/>
    </source>
</evidence>
<dbReference type="Proteomes" id="UP000288805">
    <property type="component" value="Unassembled WGS sequence"/>
</dbReference>
<gene>
    <name evidence="2" type="primary">DOGL4_6</name>
    <name evidence="2" type="ORF">CK203_016793</name>
</gene>
<dbReference type="InterPro" id="IPR025422">
    <property type="entry name" value="TGA_domain"/>
</dbReference>
<proteinExistence type="predicted"/>
<dbReference type="InterPro" id="IPR051886">
    <property type="entry name" value="Seed_Dev/Stress_Resp_Reg"/>
</dbReference>
<reference evidence="2 3" key="1">
    <citation type="journal article" date="2018" name="PLoS Genet.">
        <title>Population sequencing reveals clonal diversity and ancestral inbreeding in the grapevine cultivar Chardonnay.</title>
        <authorList>
            <person name="Roach M.J."/>
            <person name="Johnson D.L."/>
            <person name="Bohlmann J."/>
            <person name="van Vuuren H.J."/>
            <person name="Jones S.J."/>
            <person name="Pretorius I.S."/>
            <person name="Schmidt S.A."/>
            <person name="Borneman A.R."/>
        </authorList>
    </citation>
    <scope>NUCLEOTIDE SEQUENCE [LARGE SCALE GENOMIC DNA]</scope>
    <source>
        <strain evidence="3">cv. Chardonnay</strain>
        <tissue evidence="2">Leaf</tissue>
    </source>
</reference>
<dbReference type="GO" id="GO:0006351">
    <property type="term" value="P:DNA-templated transcription"/>
    <property type="evidence" value="ECO:0007669"/>
    <property type="project" value="InterPro"/>
</dbReference>
<feature type="domain" description="DOG1" evidence="1">
    <location>
        <begin position="12"/>
        <end position="229"/>
    </location>
</feature>
<name>A0A438J249_VITVI</name>
<comment type="caution">
    <text evidence="2">The sequence shown here is derived from an EMBL/GenBank/DDBJ whole genome shotgun (WGS) entry which is preliminary data.</text>
</comment>
<dbReference type="GO" id="GO:0043565">
    <property type="term" value="F:sequence-specific DNA binding"/>
    <property type="evidence" value="ECO:0007669"/>
    <property type="project" value="InterPro"/>
</dbReference>
<sequence length="237" mass="27678">MPLANNNPNPNPGPFERFFRGWLVRQEELRQLLLQATERDCDEEAGLQELIGRAVAHYDEYYKAKQRVVREDVLILLGPPWLTPFERSLLWIGGFKPGFAFRLVTNYVTNLTEEQKQRMEQLRAETAEDERKLTAELSRVRTRPTAISLVEMATMARERVNGERETVDERIEMMKLAVEILVECADYLRCKTALKIMGILNPSQNVKFLLAVTQLQRRVRNWRMEREAESSTDNSRH</sequence>
<accession>A0A438J249</accession>
<dbReference type="EMBL" id="QGNW01000067">
    <property type="protein sequence ID" value="RVX03040.1"/>
    <property type="molecule type" value="Genomic_DNA"/>
</dbReference>
<dbReference type="Pfam" id="PF14144">
    <property type="entry name" value="DOG1"/>
    <property type="match status" value="1"/>
</dbReference>
<dbReference type="PANTHER" id="PTHR46354">
    <property type="entry name" value="DOG1 DOMAIN-CONTAINING PROTEIN"/>
    <property type="match status" value="1"/>
</dbReference>
<dbReference type="PANTHER" id="PTHR46354:SF10">
    <property type="entry name" value="TRANSCRIPTION FACTOR TGA5-LIKE"/>
    <property type="match status" value="1"/>
</dbReference>
<evidence type="ECO:0000259" key="1">
    <source>
        <dbReference type="PROSITE" id="PS51806"/>
    </source>
</evidence>
<organism evidence="2 3">
    <name type="scientific">Vitis vinifera</name>
    <name type="common">Grape</name>
    <dbReference type="NCBI Taxonomy" id="29760"/>
    <lineage>
        <taxon>Eukaryota</taxon>
        <taxon>Viridiplantae</taxon>
        <taxon>Streptophyta</taxon>
        <taxon>Embryophyta</taxon>
        <taxon>Tracheophyta</taxon>
        <taxon>Spermatophyta</taxon>
        <taxon>Magnoliopsida</taxon>
        <taxon>eudicotyledons</taxon>
        <taxon>Gunneridae</taxon>
        <taxon>Pentapetalae</taxon>
        <taxon>rosids</taxon>
        <taxon>Vitales</taxon>
        <taxon>Vitaceae</taxon>
        <taxon>Viteae</taxon>
        <taxon>Vitis</taxon>
    </lineage>
</organism>
<dbReference type="AlphaFoldDB" id="A0A438J249"/>
<evidence type="ECO:0000313" key="2">
    <source>
        <dbReference type="EMBL" id="RVX03040.1"/>
    </source>
</evidence>
<dbReference type="PROSITE" id="PS51806">
    <property type="entry name" value="DOG1"/>
    <property type="match status" value="1"/>
</dbReference>